<accession>A0A0D0B4A7</accession>
<dbReference type="EMBL" id="KN835272">
    <property type="protein sequence ID" value="KIK41322.1"/>
    <property type="molecule type" value="Genomic_DNA"/>
</dbReference>
<reference evidence="2" key="2">
    <citation type="submission" date="2015-01" db="EMBL/GenBank/DDBJ databases">
        <title>Evolutionary Origins and Diversification of the Mycorrhizal Mutualists.</title>
        <authorList>
            <consortium name="DOE Joint Genome Institute"/>
            <consortium name="Mycorrhizal Genomics Consortium"/>
            <person name="Kohler A."/>
            <person name="Kuo A."/>
            <person name="Nagy L.G."/>
            <person name="Floudas D."/>
            <person name="Copeland A."/>
            <person name="Barry K.W."/>
            <person name="Cichocki N."/>
            <person name="Veneault-Fourrey C."/>
            <person name="LaButti K."/>
            <person name="Lindquist E.A."/>
            <person name="Lipzen A."/>
            <person name="Lundell T."/>
            <person name="Morin E."/>
            <person name="Murat C."/>
            <person name="Riley R."/>
            <person name="Ohm R."/>
            <person name="Sun H."/>
            <person name="Tunlid A."/>
            <person name="Henrissat B."/>
            <person name="Grigoriev I.V."/>
            <person name="Hibbett D.S."/>
            <person name="Martin F."/>
        </authorList>
    </citation>
    <scope>NUCLEOTIDE SEQUENCE [LARGE SCALE GENOMIC DNA]</scope>
    <source>
        <strain evidence="2">UH-Slu-Lm8-n1</strain>
    </source>
</reference>
<dbReference type="Proteomes" id="UP000054485">
    <property type="component" value="Unassembled WGS sequence"/>
</dbReference>
<gene>
    <name evidence="1" type="ORF">CY34DRAFT_806203</name>
</gene>
<dbReference type="AlphaFoldDB" id="A0A0D0B4A7"/>
<name>A0A0D0B4A7_9AGAM</name>
<sequence>MIRTYISSSNSTYDKASNTTTMNSKVQNCILTKSGPVMNRLRSRNDSLKNDSALGMV</sequence>
<organism evidence="1 2">
    <name type="scientific">Suillus luteus UH-Slu-Lm8-n1</name>
    <dbReference type="NCBI Taxonomy" id="930992"/>
    <lineage>
        <taxon>Eukaryota</taxon>
        <taxon>Fungi</taxon>
        <taxon>Dikarya</taxon>
        <taxon>Basidiomycota</taxon>
        <taxon>Agaricomycotina</taxon>
        <taxon>Agaricomycetes</taxon>
        <taxon>Agaricomycetidae</taxon>
        <taxon>Boletales</taxon>
        <taxon>Suillineae</taxon>
        <taxon>Suillaceae</taxon>
        <taxon>Suillus</taxon>
    </lineage>
</organism>
<evidence type="ECO:0000313" key="1">
    <source>
        <dbReference type="EMBL" id="KIK41322.1"/>
    </source>
</evidence>
<dbReference type="InParanoid" id="A0A0D0B4A7"/>
<protein>
    <submittedName>
        <fullName evidence="1">Uncharacterized protein</fullName>
    </submittedName>
</protein>
<reference evidence="1 2" key="1">
    <citation type="submission" date="2014-04" db="EMBL/GenBank/DDBJ databases">
        <authorList>
            <consortium name="DOE Joint Genome Institute"/>
            <person name="Kuo A."/>
            <person name="Ruytinx J."/>
            <person name="Rineau F."/>
            <person name="Colpaert J."/>
            <person name="Kohler A."/>
            <person name="Nagy L.G."/>
            <person name="Floudas D."/>
            <person name="Copeland A."/>
            <person name="Barry K.W."/>
            <person name="Cichocki N."/>
            <person name="Veneault-Fourrey C."/>
            <person name="LaButti K."/>
            <person name="Lindquist E.A."/>
            <person name="Lipzen A."/>
            <person name="Lundell T."/>
            <person name="Morin E."/>
            <person name="Murat C."/>
            <person name="Sun H."/>
            <person name="Tunlid A."/>
            <person name="Henrissat B."/>
            <person name="Grigoriev I.V."/>
            <person name="Hibbett D.S."/>
            <person name="Martin F."/>
            <person name="Nordberg H.P."/>
            <person name="Cantor M.N."/>
            <person name="Hua S.X."/>
        </authorList>
    </citation>
    <scope>NUCLEOTIDE SEQUENCE [LARGE SCALE GENOMIC DNA]</scope>
    <source>
        <strain evidence="1 2">UH-Slu-Lm8-n1</strain>
    </source>
</reference>
<proteinExistence type="predicted"/>
<keyword evidence="2" id="KW-1185">Reference proteome</keyword>
<dbReference type="HOGENOM" id="CLU_2997995_0_0_1"/>
<evidence type="ECO:0000313" key="2">
    <source>
        <dbReference type="Proteomes" id="UP000054485"/>
    </source>
</evidence>